<proteinExistence type="predicted"/>
<accession>S4PM63</accession>
<reference evidence="1" key="2">
    <citation type="submission" date="2013-05" db="EMBL/GenBank/DDBJ databases">
        <authorList>
            <person name="Carter J.-M."/>
            <person name="Baker S.C."/>
            <person name="Pink R."/>
            <person name="Carter D.R.F."/>
            <person name="Collins A."/>
            <person name="Tomlin J."/>
            <person name="Gibbs M."/>
            <person name="Breuker C.J."/>
        </authorList>
    </citation>
    <scope>NUCLEOTIDE SEQUENCE</scope>
    <source>
        <tissue evidence="1">Ovary</tissue>
    </source>
</reference>
<reference evidence="1" key="1">
    <citation type="journal article" date="2013" name="BMC Genomics">
        <title>Unscrambling butterfly oogenesis.</title>
        <authorList>
            <person name="Carter J.M."/>
            <person name="Baker S.C."/>
            <person name="Pink R."/>
            <person name="Carter D.R."/>
            <person name="Collins A."/>
            <person name="Tomlin J."/>
            <person name="Gibbs M."/>
            <person name="Breuker C.J."/>
        </authorList>
    </citation>
    <scope>NUCLEOTIDE SEQUENCE</scope>
    <source>
        <tissue evidence="1">Ovary</tissue>
    </source>
</reference>
<feature type="non-terminal residue" evidence="1">
    <location>
        <position position="1"/>
    </location>
</feature>
<evidence type="ECO:0000313" key="1">
    <source>
        <dbReference type="EMBL" id="JAA91038.1"/>
    </source>
</evidence>
<organism evidence="1">
    <name type="scientific">Pararge aegeria</name>
    <name type="common">speckled wood butterfly</name>
    <dbReference type="NCBI Taxonomy" id="116150"/>
    <lineage>
        <taxon>Eukaryota</taxon>
        <taxon>Metazoa</taxon>
        <taxon>Ecdysozoa</taxon>
        <taxon>Arthropoda</taxon>
        <taxon>Hexapoda</taxon>
        <taxon>Insecta</taxon>
        <taxon>Pterygota</taxon>
        <taxon>Neoptera</taxon>
        <taxon>Endopterygota</taxon>
        <taxon>Lepidoptera</taxon>
        <taxon>Glossata</taxon>
        <taxon>Ditrysia</taxon>
        <taxon>Papilionoidea</taxon>
        <taxon>Nymphalidae</taxon>
        <taxon>Satyrinae</taxon>
        <taxon>Satyrini</taxon>
        <taxon>Parargina</taxon>
        <taxon>Pararge</taxon>
    </lineage>
</organism>
<sequence length="74" mass="8350">ESRRGQAHCIQNVCIDGGGTRRMDRMSSAFYQSQPVLRHVGAAQKESTAQPQLRALDRSHITGTLYKQIYTLLF</sequence>
<feature type="non-terminal residue" evidence="1">
    <location>
        <position position="74"/>
    </location>
</feature>
<dbReference type="AlphaFoldDB" id="S4PM63"/>
<protein>
    <submittedName>
        <fullName evidence="1">Cytohesin-1</fullName>
    </submittedName>
</protein>
<name>S4PM63_9NEOP</name>
<dbReference type="EMBL" id="GAIX01001522">
    <property type="protein sequence ID" value="JAA91038.1"/>
    <property type="molecule type" value="Transcribed_RNA"/>
</dbReference>